<evidence type="ECO:0000256" key="3">
    <source>
        <dbReference type="ARBA" id="ARBA00022692"/>
    </source>
</evidence>
<evidence type="ECO:0000256" key="10">
    <source>
        <dbReference type="ARBA" id="ARBA00068717"/>
    </source>
</evidence>
<evidence type="ECO:0000256" key="7">
    <source>
        <dbReference type="ARBA" id="ARBA00023098"/>
    </source>
</evidence>
<dbReference type="GO" id="GO:0016020">
    <property type="term" value="C:membrane"/>
    <property type="evidence" value="ECO:0007669"/>
    <property type="project" value="UniProtKB-SubCell"/>
</dbReference>
<dbReference type="InterPro" id="IPR036291">
    <property type="entry name" value="NAD(P)-bd_dom_sf"/>
</dbReference>
<dbReference type="Proteomes" id="UP000053095">
    <property type="component" value="Unassembled WGS sequence"/>
</dbReference>
<evidence type="ECO:0000256" key="1">
    <source>
        <dbReference type="ARBA" id="ARBA00004141"/>
    </source>
</evidence>
<dbReference type="SUPFAM" id="SSF51735">
    <property type="entry name" value="NAD(P)-binding Rossmann-fold domains"/>
    <property type="match status" value="1"/>
</dbReference>
<evidence type="ECO:0000256" key="5">
    <source>
        <dbReference type="ARBA" id="ARBA00022989"/>
    </source>
</evidence>
<evidence type="ECO:0000256" key="11">
    <source>
        <dbReference type="ARBA" id="ARBA00082544"/>
    </source>
</evidence>
<dbReference type="EMBL" id="DF933813">
    <property type="protein sequence ID" value="GAM35610.1"/>
    <property type="molecule type" value="Genomic_DNA"/>
</dbReference>
<comment type="subcellular location">
    <subcellularLocation>
        <location evidence="1">Membrane</location>
        <topology evidence="1">Multi-pass membrane protein</topology>
    </subcellularLocation>
</comment>
<evidence type="ECO:0000313" key="14">
    <source>
        <dbReference type="Proteomes" id="UP000053095"/>
    </source>
</evidence>
<evidence type="ECO:0000256" key="12">
    <source>
        <dbReference type="RuleBase" id="RU000363"/>
    </source>
</evidence>
<comment type="function">
    <text evidence="9">Catalyzes the reduction of all-trans-retinal to all-trans-retinol in the presence of NADPH.</text>
</comment>
<dbReference type="PANTHER" id="PTHR24322:SF736">
    <property type="entry name" value="RETINOL DEHYDROGENASE 10"/>
    <property type="match status" value="1"/>
</dbReference>
<keyword evidence="8" id="KW-0472">Membrane</keyword>
<dbReference type="PRINTS" id="PR00081">
    <property type="entry name" value="GDHRDH"/>
</dbReference>
<dbReference type="PANTHER" id="PTHR24322">
    <property type="entry name" value="PKSB"/>
    <property type="match status" value="1"/>
</dbReference>
<dbReference type="AlphaFoldDB" id="A0A6V8H3M8"/>
<organism evidence="13 14">
    <name type="scientific">Talaromyces pinophilus</name>
    <name type="common">Penicillium pinophilum</name>
    <dbReference type="NCBI Taxonomy" id="128442"/>
    <lineage>
        <taxon>Eukaryota</taxon>
        <taxon>Fungi</taxon>
        <taxon>Dikarya</taxon>
        <taxon>Ascomycota</taxon>
        <taxon>Pezizomycotina</taxon>
        <taxon>Eurotiomycetes</taxon>
        <taxon>Eurotiomycetidae</taxon>
        <taxon>Eurotiales</taxon>
        <taxon>Trichocomaceae</taxon>
        <taxon>Talaromyces</taxon>
        <taxon>Talaromyces sect. Talaromyces</taxon>
    </lineage>
</organism>
<sequence length="357" mass="39309">MPNRILPREGFTGDFVGSVLGKTVFSPVKTLLAVLLFQYAPPNAPYLPQKRDGVLNWLRIAFALGLVSRVNSWLGRRAINRGTSDKYDWPREVIVVSGGSNGIGKHLVLMLSERAKSKIAILDVIAPDYTLPAGVKYFKCDITSSEAIAAAAAEIRTAFGGDPTILINNAGIIYARPILENSDREIQKMFEVNTLAQYKLLREFLPSLIKRNHGTVITVASQGGNCTTPGMTAYCASKAASINLHEGLTSELVTRYNAPRVRTVLVTPAYAKTFVTRDMIPEDSFLSPLLEPETVAEAVVNQLLKGQSGYVGVSATANWFTFNLRSMPIWIQTSLRDRLDRTVQAPEKKHAWVSRDE</sequence>
<gene>
    <name evidence="13" type="ORF">TCE0_017f04070</name>
</gene>
<evidence type="ECO:0000256" key="8">
    <source>
        <dbReference type="ARBA" id="ARBA00023136"/>
    </source>
</evidence>
<evidence type="ECO:0000313" key="13">
    <source>
        <dbReference type="EMBL" id="GAM35610.1"/>
    </source>
</evidence>
<dbReference type="GO" id="GO:0052650">
    <property type="term" value="F:all-trans-retinol dehydrogenase (NADP+) activity"/>
    <property type="evidence" value="ECO:0007669"/>
    <property type="project" value="UniProtKB-ARBA"/>
</dbReference>
<evidence type="ECO:0000256" key="4">
    <source>
        <dbReference type="ARBA" id="ARBA00022857"/>
    </source>
</evidence>
<dbReference type="FunFam" id="3.40.50.720:FF:000131">
    <property type="entry name" value="Short-chain dehydrogenase/reductase 3"/>
    <property type="match status" value="1"/>
</dbReference>
<dbReference type="Gene3D" id="3.40.50.720">
    <property type="entry name" value="NAD(P)-binding Rossmann-like Domain"/>
    <property type="match status" value="1"/>
</dbReference>
<keyword evidence="6" id="KW-0560">Oxidoreductase</keyword>
<dbReference type="InterPro" id="IPR002347">
    <property type="entry name" value="SDR_fam"/>
</dbReference>
<keyword evidence="7" id="KW-0443">Lipid metabolism</keyword>
<comment type="similarity">
    <text evidence="2 12">Belongs to the short-chain dehydrogenases/reductases (SDR) family.</text>
</comment>
<evidence type="ECO:0000256" key="6">
    <source>
        <dbReference type="ARBA" id="ARBA00023002"/>
    </source>
</evidence>
<protein>
    <recommendedName>
        <fullName evidence="10">Short-chain dehydrogenase/reductase 3</fullName>
    </recommendedName>
    <alternativeName>
        <fullName evidence="11">Retinal short-chain dehydrogenase/reductase 1</fullName>
    </alternativeName>
</protein>
<dbReference type="PRINTS" id="PR00080">
    <property type="entry name" value="SDRFAMILY"/>
</dbReference>
<comment type="caution">
    <text evidence="13">The sequence shown here is derived from an EMBL/GenBank/DDBJ whole genome shotgun (WGS) entry which is preliminary data.</text>
</comment>
<keyword evidence="4" id="KW-0521">NADP</keyword>
<dbReference type="Pfam" id="PF00106">
    <property type="entry name" value="adh_short"/>
    <property type="match status" value="1"/>
</dbReference>
<keyword evidence="5" id="KW-1133">Transmembrane helix</keyword>
<reference evidence="14" key="1">
    <citation type="journal article" date="2015" name="Genome Announc.">
        <title>Draft genome sequence of Talaromyces cellulolyticus strain Y-94, a source of lignocellulosic biomass-degrading enzymes.</title>
        <authorList>
            <person name="Fujii T."/>
            <person name="Koike H."/>
            <person name="Sawayama S."/>
            <person name="Yano S."/>
            <person name="Inoue H."/>
        </authorList>
    </citation>
    <scope>NUCLEOTIDE SEQUENCE [LARGE SCALE GENOMIC DNA]</scope>
    <source>
        <strain evidence="14">Y-94</strain>
    </source>
</reference>
<accession>A0A6V8H3M8</accession>
<proteinExistence type="inferred from homology"/>
<keyword evidence="3" id="KW-0812">Transmembrane</keyword>
<keyword evidence="14" id="KW-1185">Reference proteome</keyword>
<name>A0A6V8H3M8_TALPI</name>
<evidence type="ECO:0000256" key="2">
    <source>
        <dbReference type="ARBA" id="ARBA00006484"/>
    </source>
</evidence>
<evidence type="ECO:0000256" key="9">
    <source>
        <dbReference type="ARBA" id="ARBA00059620"/>
    </source>
</evidence>